<dbReference type="NCBIfam" id="TIGR00732">
    <property type="entry name" value="dprA"/>
    <property type="match status" value="1"/>
</dbReference>
<dbReference type="InterPro" id="IPR057666">
    <property type="entry name" value="DrpA_SLOG"/>
</dbReference>
<dbReference type="InterPro" id="IPR003488">
    <property type="entry name" value="DprA"/>
</dbReference>
<comment type="similarity">
    <text evidence="1">Belongs to the DprA/Smf family.</text>
</comment>
<evidence type="ECO:0000313" key="5">
    <source>
        <dbReference type="Proteomes" id="UP000228593"/>
    </source>
</evidence>
<dbReference type="SUPFAM" id="SSF102405">
    <property type="entry name" value="MCP/YpsA-like"/>
    <property type="match status" value="1"/>
</dbReference>
<feature type="domain" description="Smf/DprA SLOG" evidence="2">
    <location>
        <begin position="56"/>
        <end position="264"/>
    </location>
</feature>
<dbReference type="EMBL" id="PDOB01000011">
    <property type="protein sequence ID" value="PIL40170.1"/>
    <property type="molecule type" value="Genomic_DNA"/>
</dbReference>
<sequence>MAEFGSPQRVFNAGYRALSIHVPAPLARALCEPPSCAIERQIGLSLAWLERPGNHLLTLHDSAYPAALAQIPDPPPLLYVKGRPQLLAAPMLAIVGSRNATMQGKANAEVFAHALSCAGLTIVSGLALGIDAAAHQGALDGSGATVAVIGTGADIVYPARNRALAHRIAEQACIVSEYALGTPPLSHNFPRRNRIISGLSAGVLVIEAAAQSGSLITAQLAASQGRDVFAIPGSIHSALAKGCHKLIKEGAKLVESAADVLGELRMSPLVAMAKAAYANPVVAAAISGAGQALLAAMAHEPVGADALARLYEAEPKAEPGQLSLVLLELELSGQVERLPGGLFQRMNR</sequence>
<dbReference type="Gene3D" id="3.40.50.450">
    <property type="match status" value="1"/>
</dbReference>
<dbReference type="InterPro" id="IPR041614">
    <property type="entry name" value="DprA_WH"/>
</dbReference>
<dbReference type="GO" id="GO:0009294">
    <property type="term" value="P:DNA-mediated transformation"/>
    <property type="evidence" value="ECO:0007669"/>
    <property type="project" value="InterPro"/>
</dbReference>
<evidence type="ECO:0000313" key="4">
    <source>
        <dbReference type="EMBL" id="PIL40170.1"/>
    </source>
</evidence>
<proteinExistence type="inferred from homology"/>
<feature type="domain" description="DprA winged helix" evidence="3">
    <location>
        <begin position="286"/>
        <end position="341"/>
    </location>
</feature>
<organism evidence="4 5">
    <name type="scientific">Massilia psychrophila</name>
    <dbReference type="NCBI Taxonomy" id="1603353"/>
    <lineage>
        <taxon>Bacteria</taxon>
        <taxon>Pseudomonadati</taxon>
        <taxon>Pseudomonadota</taxon>
        <taxon>Betaproteobacteria</taxon>
        <taxon>Burkholderiales</taxon>
        <taxon>Oxalobacteraceae</taxon>
        <taxon>Telluria group</taxon>
        <taxon>Massilia</taxon>
    </lineage>
</organism>
<gene>
    <name evidence="4" type="primary">dprA</name>
    <name evidence="4" type="ORF">CR103_09095</name>
</gene>
<keyword evidence="5" id="KW-1185">Reference proteome</keyword>
<name>A0A2G8T283_9BURK</name>
<dbReference type="OrthoDB" id="9785707at2"/>
<comment type="caution">
    <text evidence="4">The sequence shown here is derived from an EMBL/GenBank/DDBJ whole genome shotgun (WGS) entry which is preliminary data.</text>
</comment>
<accession>A0A2G8T283</accession>
<evidence type="ECO:0000259" key="3">
    <source>
        <dbReference type="Pfam" id="PF17782"/>
    </source>
</evidence>
<dbReference type="PANTHER" id="PTHR43022:SF1">
    <property type="entry name" value="PROTEIN SMF"/>
    <property type="match status" value="1"/>
</dbReference>
<dbReference type="InterPro" id="IPR036388">
    <property type="entry name" value="WH-like_DNA-bd_sf"/>
</dbReference>
<dbReference type="Pfam" id="PF17782">
    <property type="entry name" value="WHD_DprA"/>
    <property type="match status" value="1"/>
</dbReference>
<protein>
    <submittedName>
        <fullName evidence="4">DNA-protecting protein DprA</fullName>
    </submittedName>
</protein>
<dbReference type="AlphaFoldDB" id="A0A2G8T283"/>
<dbReference type="Gene3D" id="1.10.10.10">
    <property type="entry name" value="Winged helix-like DNA-binding domain superfamily/Winged helix DNA-binding domain"/>
    <property type="match status" value="1"/>
</dbReference>
<evidence type="ECO:0000256" key="1">
    <source>
        <dbReference type="ARBA" id="ARBA00006525"/>
    </source>
</evidence>
<dbReference type="Pfam" id="PF02481">
    <property type="entry name" value="DNA_processg_A"/>
    <property type="match status" value="1"/>
</dbReference>
<evidence type="ECO:0000259" key="2">
    <source>
        <dbReference type="Pfam" id="PF02481"/>
    </source>
</evidence>
<dbReference type="Proteomes" id="UP000228593">
    <property type="component" value="Unassembled WGS sequence"/>
</dbReference>
<dbReference type="PANTHER" id="PTHR43022">
    <property type="entry name" value="PROTEIN SMF"/>
    <property type="match status" value="1"/>
</dbReference>
<reference evidence="4 5" key="1">
    <citation type="submission" date="2017-10" db="EMBL/GenBank/DDBJ databases">
        <title>Massilia psychrophilum sp. nov., a novel purple-pigmented bacterium isolated from Tianshan glacier, Xinjiang Municipality, China.</title>
        <authorList>
            <person name="Wang H."/>
        </authorList>
    </citation>
    <scope>NUCLEOTIDE SEQUENCE [LARGE SCALE GENOMIC DNA]</scope>
    <source>
        <strain evidence="4 5">JCM 30813</strain>
    </source>
</reference>